<evidence type="ECO:0000313" key="2">
    <source>
        <dbReference type="Proteomes" id="UP000076722"/>
    </source>
</evidence>
<evidence type="ECO:0008006" key="3">
    <source>
        <dbReference type="Google" id="ProtNLM"/>
    </source>
</evidence>
<reference evidence="1 2" key="1">
    <citation type="journal article" date="2016" name="Mol. Biol. Evol.">
        <title>Comparative Genomics of Early-Diverging Mushroom-Forming Fungi Provides Insights into the Origins of Lignocellulose Decay Capabilities.</title>
        <authorList>
            <person name="Nagy L.G."/>
            <person name="Riley R."/>
            <person name="Tritt A."/>
            <person name="Adam C."/>
            <person name="Daum C."/>
            <person name="Floudas D."/>
            <person name="Sun H."/>
            <person name="Yadav J.S."/>
            <person name="Pangilinan J."/>
            <person name="Larsson K.H."/>
            <person name="Matsuura K."/>
            <person name="Barry K."/>
            <person name="Labutti K."/>
            <person name="Kuo R."/>
            <person name="Ohm R.A."/>
            <person name="Bhattacharya S.S."/>
            <person name="Shirouzu T."/>
            <person name="Yoshinaga Y."/>
            <person name="Martin F.M."/>
            <person name="Grigoriev I.V."/>
            <person name="Hibbett D.S."/>
        </authorList>
    </citation>
    <scope>NUCLEOTIDE SEQUENCE [LARGE SCALE GENOMIC DNA]</scope>
    <source>
        <strain evidence="1 2">HHB9708</strain>
    </source>
</reference>
<evidence type="ECO:0000313" key="1">
    <source>
        <dbReference type="EMBL" id="KZS87130.1"/>
    </source>
</evidence>
<dbReference type="EMBL" id="KV419456">
    <property type="protein sequence ID" value="KZS87130.1"/>
    <property type="molecule type" value="Genomic_DNA"/>
</dbReference>
<dbReference type="Proteomes" id="UP000076722">
    <property type="component" value="Unassembled WGS sequence"/>
</dbReference>
<sequence>MALKALVLQLPVEVFREILRHYFGDIKTTLLRELGARANPRTDSWYSIHWYRILHVCGAWREVALDCSDIWDFMDTSWPSVVRNDLVSKAGGHPPRFLIHLAEGNGSSPFYAIDQSYPSKDILPMLENLNITLINNRESRSLASAWDTFCRRHLCRPAPRLKHLHLEVIGPGYGVDFPITTPEQMLGDGSPLTAVVLRNISPRFLLSRTNLTDLTNLEFTFASQDGREFFSLEVIQIISMAPRLETLIVDIKHYSPSRSDATFARRSERVIAQSLKEISLEWWPSNHLEYLMSCMDLPRNEHFKSSLYPNVSPQTYGWMNDAPVDLQNLASQCRSIYCFYDPHAIHIFHAPLRDPSGPRHETTHRLQLHVPRHFRPS</sequence>
<protein>
    <recommendedName>
        <fullName evidence="3">F-box domain-containing protein</fullName>
    </recommendedName>
</protein>
<dbReference type="AlphaFoldDB" id="A0A164MX49"/>
<gene>
    <name evidence="1" type="ORF">SISNIDRAFT_322185</name>
</gene>
<organism evidence="1 2">
    <name type="scientific">Sistotremastrum niveocremeum HHB9708</name>
    <dbReference type="NCBI Taxonomy" id="1314777"/>
    <lineage>
        <taxon>Eukaryota</taxon>
        <taxon>Fungi</taxon>
        <taxon>Dikarya</taxon>
        <taxon>Basidiomycota</taxon>
        <taxon>Agaricomycotina</taxon>
        <taxon>Agaricomycetes</taxon>
        <taxon>Sistotremastrales</taxon>
        <taxon>Sistotremastraceae</taxon>
        <taxon>Sertulicium</taxon>
        <taxon>Sertulicium niveocremeum</taxon>
    </lineage>
</organism>
<keyword evidence="2" id="KW-1185">Reference proteome</keyword>
<name>A0A164MX49_9AGAM</name>
<accession>A0A164MX49</accession>
<proteinExistence type="predicted"/>
<dbReference type="OrthoDB" id="2269034at2759"/>